<dbReference type="Proteomes" id="UP001595979">
    <property type="component" value="Unassembled WGS sequence"/>
</dbReference>
<dbReference type="RefSeq" id="WP_380047080.1">
    <property type="nucleotide sequence ID" value="NZ_JBHSOH010000005.1"/>
</dbReference>
<organism evidence="3 4">
    <name type="scientific">Deinococcus petrolearius</name>
    <dbReference type="NCBI Taxonomy" id="1751295"/>
    <lineage>
        <taxon>Bacteria</taxon>
        <taxon>Thermotogati</taxon>
        <taxon>Deinococcota</taxon>
        <taxon>Deinococci</taxon>
        <taxon>Deinococcales</taxon>
        <taxon>Deinococcaceae</taxon>
        <taxon>Deinococcus</taxon>
    </lineage>
</organism>
<accession>A0ABW1DJ02</accession>
<evidence type="ECO:0000259" key="2">
    <source>
        <dbReference type="Pfam" id="PF09860"/>
    </source>
</evidence>
<dbReference type="InterPro" id="IPR018656">
    <property type="entry name" value="DUF2087"/>
</dbReference>
<feature type="region of interest" description="Disordered" evidence="1">
    <location>
        <begin position="1"/>
        <end position="20"/>
    </location>
</feature>
<keyword evidence="4" id="KW-1185">Reference proteome</keyword>
<name>A0ABW1DJ02_9DEIO</name>
<feature type="compositionally biased region" description="Basic and acidic residues" evidence="1">
    <location>
        <begin position="9"/>
        <end position="20"/>
    </location>
</feature>
<evidence type="ECO:0000313" key="3">
    <source>
        <dbReference type="EMBL" id="MFC5847706.1"/>
    </source>
</evidence>
<proteinExistence type="predicted"/>
<dbReference type="Pfam" id="PF09860">
    <property type="entry name" value="DUF2087"/>
    <property type="match status" value="1"/>
</dbReference>
<dbReference type="EMBL" id="JBHSOH010000005">
    <property type="protein sequence ID" value="MFC5847706.1"/>
    <property type="molecule type" value="Genomic_DNA"/>
</dbReference>
<feature type="domain" description="DUF2087" evidence="2">
    <location>
        <begin position="14"/>
        <end position="84"/>
    </location>
</feature>
<evidence type="ECO:0000313" key="4">
    <source>
        <dbReference type="Proteomes" id="UP001595979"/>
    </source>
</evidence>
<protein>
    <submittedName>
        <fullName evidence="3">DUF2087 domain-containing protein</fullName>
    </submittedName>
</protein>
<gene>
    <name evidence="3" type="ORF">ACFPQ6_05235</name>
</gene>
<sequence>MTKSITDFQDEHGRITGWPSDRRVAHQQAILHHLRGLFESGVSYGRAEVERLLADHTTLEDPSVLIPELVEGDYLVTDGQTYWRADGRPGGAAAEPRG</sequence>
<comment type="caution">
    <text evidence="3">The sequence shown here is derived from an EMBL/GenBank/DDBJ whole genome shotgun (WGS) entry which is preliminary data.</text>
</comment>
<evidence type="ECO:0000256" key="1">
    <source>
        <dbReference type="SAM" id="MobiDB-lite"/>
    </source>
</evidence>
<reference evidence="4" key="1">
    <citation type="journal article" date="2019" name="Int. J. Syst. Evol. Microbiol.">
        <title>The Global Catalogue of Microorganisms (GCM) 10K type strain sequencing project: providing services to taxonomists for standard genome sequencing and annotation.</title>
        <authorList>
            <consortium name="The Broad Institute Genomics Platform"/>
            <consortium name="The Broad Institute Genome Sequencing Center for Infectious Disease"/>
            <person name="Wu L."/>
            <person name="Ma J."/>
        </authorList>
    </citation>
    <scope>NUCLEOTIDE SEQUENCE [LARGE SCALE GENOMIC DNA]</scope>
    <source>
        <strain evidence="4">CGMCC 1.15053</strain>
    </source>
</reference>